<dbReference type="GO" id="GO:0006465">
    <property type="term" value="P:signal peptide processing"/>
    <property type="evidence" value="ECO:0007669"/>
    <property type="project" value="TreeGrafter"/>
</dbReference>
<feature type="transmembrane region" description="Helical" evidence="7">
    <location>
        <begin position="231"/>
        <end position="254"/>
    </location>
</feature>
<dbReference type="Pfam" id="PF01478">
    <property type="entry name" value="Peptidase_A24"/>
    <property type="match status" value="1"/>
</dbReference>
<name>A0AAQ1MEC7_9FIRM</name>
<dbReference type="GO" id="GO:0004190">
    <property type="term" value="F:aspartic-type endopeptidase activity"/>
    <property type="evidence" value="ECO:0007669"/>
    <property type="project" value="InterPro"/>
</dbReference>
<dbReference type="Pfam" id="PF06750">
    <property type="entry name" value="A24_N_bact"/>
    <property type="match status" value="1"/>
</dbReference>
<dbReference type="GO" id="GO:0005886">
    <property type="term" value="C:plasma membrane"/>
    <property type="evidence" value="ECO:0007669"/>
    <property type="project" value="UniProtKB-SubCell"/>
</dbReference>
<feature type="domain" description="Prepilin peptidase A24 N-terminal" evidence="9">
    <location>
        <begin position="19"/>
        <end position="98"/>
    </location>
</feature>
<feature type="transmembrane region" description="Helical" evidence="7">
    <location>
        <begin position="134"/>
        <end position="159"/>
    </location>
</feature>
<keyword evidence="3" id="KW-1003">Cell membrane</keyword>
<feature type="transmembrane region" description="Helical" evidence="7">
    <location>
        <begin position="83"/>
        <end position="101"/>
    </location>
</feature>
<comment type="caution">
    <text evidence="11">The sequence shown here is derived from an EMBL/GenBank/DDBJ whole genome shotgun (WGS) entry which is preliminary data.</text>
</comment>
<keyword evidence="6 7" id="KW-0472">Membrane</keyword>
<accession>A0AAQ1MEC7</accession>
<reference evidence="11" key="2">
    <citation type="submission" date="2016-11" db="EMBL/GenBank/DDBJ databases">
        <authorList>
            <person name="Varghese N."/>
            <person name="Submissions S."/>
        </authorList>
    </citation>
    <scope>NUCLEOTIDE SEQUENCE</scope>
    <source>
        <strain evidence="11">DSM 4029</strain>
    </source>
</reference>
<evidence type="ECO:0000313" key="10">
    <source>
        <dbReference type="EMBL" id="MZL70415.1"/>
    </source>
</evidence>
<evidence type="ECO:0000313" key="13">
    <source>
        <dbReference type="Proteomes" id="UP000474718"/>
    </source>
</evidence>
<dbReference type="RefSeq" id="WP_052537610.1">
    <property type="nucleotide sequence ID" value="NZ_FQVY01000003.1"/>
</dbReference>
<protein>
    <submittedName>
        <fullName evidence="10 11">Prepilin peptidase</fullName>
    </submittedName>
</protein>
<evidence type="ECO:0000259" key="9">
    <source>
        <dbReference type="Pfam" id="PF06750"/>
    </source>
</evidence>
<feature type="transmembrane region" description="Helical" evidence="7">
    <location>
        <begin position="12"/>
        <end position="34"/>
    </location>
</feature>
<comment type="subcellular location">
    <subcellularLocation>
        <location evidence="1">Cell membrane</location>
        <topology evidence="1">Multi-pass membrane protein</topology>
    </subcellularLocation>
</comment>
<feature type="transmembrane region" description="Helical" evidence="7">
    <location>
        <begin position="107"/>
        <end position="127"/>
    </location>
</feature>
<organism evidence="11 12">
    <name type="scientific">Bittarella massiliensis</name>
    <name type="common">ex Durand et al. 2017</name>
    <dbReference type="NCBI Taxonomy" id="1720313"/>
    <lineage>
        <taxon>Bacteria</taxon>
        <taxon>Bacillati</taxon>
        <taxon>Bacillota</taxon>
        <taxon>Clostridia</taxon>
        <taxon>Eubacteriales</taxon>
        <taxon>Oscillospiraceae</taxon>
        <taxon>Bittarella (ex Durand et al. 2017)</taxon>
    </lineage>
</organism>
<dbReference type="Gene3D" id="1.20.120.1220">
    <property type="match status" value="1"/>
</dbReference>
<evidence type="ECO:0000256" key="6">
    <source>
        <dbReference type="ARBA" id="ARBA00023136"/>
    </source>
</evidence>
<evidence type="ECO:0000313" key="12">
    <source>
        <dbReference type="Proteomes" id="UP000184089"/>
    </source>
</evidence>
<dbReference type="InterPro" id="IPR050882">
    <property type="entry name" value="Prepilin_peptidase/N-MTase"/>
</dbReference>
<comment type="similarity">
    <text evidence="2">Belongs to the peptidase A24 family.</text>
</comment>
<keyword evidence="13" id="KW-1185">Reference proteome</keyword>
<evidence type="ECO:0000256" key="5">
    <source>
        <dbReference type="ARBA" id="ARBA00022989"/>
    </source>
</evidence>
<dbReference type="PANTHER" id="PTHR30487:SF0">
    <property type="entry name" value="PREPILIN LEADER PEPTIDASE_N-METHYLTRANSFERASE-RELATED"/>
    <property type="match status" value="1"/>
</dbReference>
<reference evidence="10 13" key="3">
    <citation type="journal article" date="2019" name="Nat. Med.">
        <title>A library of human gut bacterial isolates paired with longitudinal multiomics data enables mechanistic microbiome research.</title>
        <authorList>
            <person name="Poyet M."/>
            <person name="Groussin M."/>
            <person name="Gibbons S.M."/>
            <person name="Avila-Pacheco J."/>
            <person name="Jiang X."/>
            <person name="Kearney S.M."/>
            <person name="Perrotta A.R."/>
            <person name="Berdy B."/>
            <person name="Zhao S."/>
            <person name="Lieberman T.D."/>
            <person name="Swanson P.K."/>
            <person name="Smith M."/>
            <person name="Roesemann S."/>
            <person name="Alexander J.E."/>
            <person name="Rich S.A."/>
            <person name="Livny J."/>
            <person name="Vlamakis H."/>
            <person name="Clish C."/>
            <person name="Bullock K."/>
            <person name="Deik A."/>
            <person name="Scott J."/>
            <person name="Pierce K.A."/>
            <person name="Xavier R.J."/>
            <person name="Alm E.J."/>
        </authorList>
    </citation>
    <scope>NUCLEOTIDE SEQUENCE [LARGE SCALE GENOMIC DNA]</scope>
    <source>
        <strain evidence="10 13">BIOML-A2</strain>
    </source>
</reference>
<gene>
    <name evidence="10" type="ORF">GT747_11690</name>
    <name evidence="11" type="ORF">SAMN05444424_2124</name>
</gene>
<feature type="transmembrane region" description="Helical" evidence="7">
    <location>
        <begin position="194"/>
        <end position="219"/>
    </location>
</feature>
<dbReference type="InterPro" id="IPR000045">
    <property type="entry name" value="Prepilin_IV_endopep_pep"/>
</dbReference>
<dbReference type="EMBL" id="WWVX01000008">
    <property type="protein sequence ID" value="MZL70415.1"/>
    <property type="molecule type" value="Genomic_DNA"/>
</dbReference>
<feature type="domain" description="Prepilin type IV endopeptidase peptidase" evidence="8">
    <location>
        <begin position="114"/>
        <end position="215"/>
    </location>
</feature>
<dbReference type="InterPro" id="IPR010627">
    <property type="entry name" value="Prepilin_pept_A24_N"/>
</dbReference>
<evidence type="ECO:0000256" key="7">
    <source>
        <dbReference type="SAM" id="Phobius"/>
    </source>
</evidence>
<proteinExistence type="inferred from homology"/>
<dbReference type="EMBL" id="FQVY01000003">
    <property type="protein sequence ID" value="SHG32802.1"/>
    <property type="molecule type" value="Genomic_DNA"/>
</dbReference>
<dbReference type="AlphaFoldDB" id="A0AAQ1MEC7"/>
<reference evidence="12" key="1">
    <citation type="submission" date="2016-11" db="EMBL/GenBank/DDBJ databases">
        <authorList>
            <person name="Jaros S."/>
            <person name="Januszkiewicz K."/>
            <person name="Wedrychowicz H."/>
        </authorList>
    </citation>
    <scope>NUCLEOTIDE SEQUENCE [LARGE SCALE GENOMIC DNA]</scope>
    <source>
        <strain evidence="12">DSM 4029</strain>
    </source>
</reference>
<evidence type="ECO:0000256" key="2">
    <source>
        <dbReference type="ARBA" id="ARBA00005801"/>
    </source>
</evidence>
<evidence type="ECO:0000259" key="8">
    <source>
        <dbReference type="Pfam" id="PF01478"/>
    </source>
</evidence>
<evidence type="ECO:0000313" key="11">
    <source>
        <dbReference type="EMBL" id="SHG32802.1"/>
    </source>
</evidence>
<dbReference type="PANTHER" id="PTHR30487">
    <property type="entry name" value="TYPE 4 PREPILIN-LIKE PROTEINS LEADER PEPTIDE-PROCESSING ENZYME"/>
    <property type="match status" value="1"/>
</dbReference>
<keyword evidence="5 7" id="KW-1133">Transmembrane helix</keyword>
<keyword evidence="4 7" id="KW-0812">Transmembrane</keyword>
<evidence type="ECO:0000256" key="3">
    <source>
        <dbReference type="ARBA" id="ARBA00022475"/>
    </source>
</evidence>
<sequence length="260" mass="26516">MPASYYVACTVLALLLFAFGSVIGSFLNVVIYRVPQGISVAKGRSFCPSCGKTLRPLDMVPVFSWLALRGRCRSCGAPISPRYPLVECAGGALALLCVGALGPTPLAAVAFGALCVLLCVACIDAATMEIPNGLVLALAASALLAVPAAPGVGLLSRLLGAAEISLPLFLCTRLVPESFGGGDVKLMAAAGFLLGWRATLAAAFLALVGGGLYGVWLLATRRAGRKSHFAFGPFLAGGIGVALLWGEGLISGYLSLFGLA</sequence>
<dbReference type="Proteomes" id="UP000474718">
    <property type="component" value="Unassembled WGS sequence"/>
</dbReference>
<dbReference type="Proteomes" id="UP000184089">
    <property type="component" value="Unassembled WGS sequence"/>
</dbReference>
<evidence type="ECO:0000256" key="4">
    <source>
        <dbReference type="ARBA" id="ARBA00022692"/>
    </source>
</evidence>
<evidence type="ECO:0000256" key="1">
    <source>
        <dbReference type="ARBA" id="ARBA00004651"/>
    </source>
</evidence>